<organism evidence="2 3">
    <name type="scientific">Solilutibacter tolerans</name>
    <dbReference type="NCBI Taxonomy" id="1604334"/>
    <lineage>
        <taxon>Bacteria</taxon>
        <taxon>Pseudomonadati</taxon>
        <taxon>Pseudomonadota</taxon>
        <taxon>Gammaproteobacteria</taxon>
        <taxon>Lysobacterales</taxon>
        <taxon>Lysobacteraceae</taxon>
        <taxon>Solilutibacter</taxon>
    </lineage>
</organism>
<dbReference type="EMBL" id="FTLW01000001">
    <property type="protein sequence ID" value="SIQ02919.1"/>
    <property type="molecule type" value="Genomic_DNA"/>
</dbReference>
<sequence>MRWSHHGRWIAVLATLGLLSSLISHVFAFWVLSNADANWVQLDIAPLQMGVDAFAGSVDGKRYGGLAAALMLLGSVLLWASFIRLGLAVQRATGFGRRLDGAFRGIALALLVFLISRVLAAAVLFLAREQLAPGMGVNIAEGMLLPWVLAVCVAWMVAKLLAEASRVDAENRSFV</sequence>
<feature type="transmembrane region" description="Helical" evidence="1">
    <location>
        <begin position="101"/>
        <end position="124"/>
    </location>
</feature>
<dbReference type="Proteomes" id="UP000241788">
    <property type="component" value="Unassembled WGS sequence"/>
</dbReference>
<accession>A0A1N6PFB9</accession>
<proteinExistence type="predicted"/>
<evidence type="ECO:0000256" key="1">
    <source>
        <dbReference type="SAM" id="Phobius"/>
    </source>
</evidence>
<gene>
    <name evidence="2" type="ORF">SAMN05421546_0590</name>
</gene>
<dbReference type="STRING" id="1604334.SAMN05421546_0590"/>
<dbReference type="RefSeq" id="WP_076585067.1">
    <property type="nucleotide sequence ID" value="NZ_FTLW01000001.1"/>
</dbReference>
<evidence type="ECO:0000313" key="2">
    <source>
        <dbReference type="EMBL" id="SIQ02919.1"/>
    </source>
</evidence>
<keyword evidence="1" id="KW-0472">Membrane</keyword>
<protein>
    <recommendedName>
        <fullName evidence="4">DUF2975 domain-containing protein</fullName>
    </recommendedName>
</protein>
<dbReference type="AlphaFoldDB" id="A0A1N6PFB9"/>
<feature type="transmembrane region" description="Helical" evidence="1">
    <location>
        <begin position="66"/>
        <end position="89"/>
    </location>
</feature>
<reference evidence="3" key="1">
    <citation type="submission" date="2017-01" db="EMBL/GenBank/DDBJ databases">
        <authorList>
            <person name="Varghese N."/>
            <person name="Submissions S."/>
        </authorList>
    </citation>
    <scope>NUCLEOTIDE SEQUENCE [LARGE SCALE GENOMIC DNA]</scope>
    <source>
        <strain evidence="3">UM1</strain>
    </source>
</reference>
<evidence type="ECO:0000313" key="3">
    <source>
        <dbReference type="Proteomes" id="UP000241788"/>
    </source>
</evidence>
<keyword evidence="1" id="KW-0812">Transmembrane</keyword>
<evidence type="ECO:0008006" key="4">
    <source>
        <dbReference type="Google" id="ProtNLM"/>
    </source>
</evidence>
<name>A0A1N6PFB9_9GAMM</name>
<keyword evidence="3" id="KW-1185">Reference proteome</keyword>
<feature type="transmembrane region" description="Helical" evidence="1">
    <location>
        <begin position="144"/>
        <end position="162"/>
    </location>
</feature>
<keyword evidence="1" id="KW-1133">Transmembrane helix</keyword>